<feature type="domain" description="Response regulatory" evidence="2">
    <location>
        <begin position="5"/>
        <end position="118"/>
    </location>
</feature>
<dbReference type="PROSITE" id="PS50110">
    <property type="entry name" value="RESPONSE_REGULATORY"/>
    <property type="match status" value="1"/>
</dbReference>
<evidence type="ECO:0000259" key="3">
    <source>
        <dbReference type="PROSITE" id="PS50930"/>
    </source>
</evidence>
<dbReference type="EMBL" id="CP061038">
    <property type="protein sequence ID" value="QNQ08307.1"/>
    <property type="molecule type" value="Genomic_DNA"/>
</dbReference>
<evidence type="ECO:0000313" key="4">
    <source>
        <dbReference type="EMBL" id="QNQ08307.1"/>
    </source>
</evidence>
<reference evidence="4 5" key="1">
    <citation type="submission" date="2020-09" db="EMBL/GenBank/DDBJ databases">
        <title>Sphingomonas sp., a new species isolated from pork steak.</title>
        <authorList>
            <person name="Heidler von Heilborn D."/>
        </authorList>
    </citation>
    <scope>NUCLEOTIDE SEQUENCE [LARGE SCALE GENOMIC DNA]</scope>
    <source>
        <strain evidence="5">S8-3T</strain>
    </source>
</reference>
<keyword evidence="5" id="KW-1185">Reference proteome</keyword>
<keyword evidence="1" id="KW-0597">Phosphoprotein</keyword>
<dbReference type="PROSITE" id="PS50930">
    <property type="entry name" value="HTH_LYTTR"/>
    <property type="match status" value="1"/>
</dbReference>
<feature type="domain" description="HTH LytTR-type" evidence="3">
    <location>
        <begin position="142"/>
        <end position="247"/>
    </location>
</feature>
<dbReference type="Gene3D" id="3.40.50.2300">
    <property type="match status" value="1"/>
</dbReference>
<dbReference type="InterPro" id="IPR011006">
    <property type="entry name" value="CheY-like_superfamily"/>
</dbReference>
<evidence type="ECO:0000256" key="1">
    <source>
        <dbReference type="PROSITE-ProRule" id="PRU00169"/>
    </source>
</evidence>
<dbReference type="InterPro" id="IPR046947">
    <property type="entry name" value="LytR-like"/>
</dbReference>
<dbReference type="GO" id="GO:0003677">
    <property type="term" value="F:DNA binding"/>
    <property type="evidence" value="ECO:0007669"/>
    <property type="project" value="InterPro"/>
</dbReference>
<dbReference type="GO" id="GO:0000156">
    <property type="term" value="F:phosphorelay response regulator activity"/>
    <property type="evidence" value="ECO:0007669"/>
    <property type="project" value="InterPro"/>
</dbReference>
<dbReference type="Proteomes" id="UP000516148">
    <property type="component" value="Chromosome"/>
</dbReference>
<dbReference type="SUPFAM" id="SSF52172">
    <property type="entry name" value="CheY-like"/>
    <property type="match status" value="1"/>
</dbReference>
<dbReference type="SMART" id="SM00448">
    <property type="entry name" value="REC"/>
    <property type="match status" value="1"/>
</dbReference>
<evidence type="ECO:0000313" key="5">
    <source>
        <dbReference type="Proteomes" id="UP000516148"/>
    </source>
</evidence>
<accession>A0A7H0LF54</accession>
<dbReference type="PANTHER" id="PTHR37299:SF1">
    <property type="entry name" value="STAGE 0 SPORULATION PROTEIN A HOMOLOG"/>
    <property type="match status" value="1"/>
</dbReference>
<protein>
    <submittedName>
        <fullName evidence="4">Response regulator transcription factor</fullName>
    </submittedName>
</protein>
<dbReference type="SMART" id="SM00850">
    <property type="entry name" value="LytTR"/>
    <property type="match status" value="1"/>
</dbReference>
<dbReference type="InterPro" id="IPR007492">
    <property type="entry name" value="LytTR_DNA-bd_dom"/>
</dbReference>
<dbReference type="PANTHER" id="PTHR37299">
    <property type="entry name" value="TRANSCRIPTIONAL REGULATOR-RELATED"/>
    <property type="match status" value="1"/>
</dbReference>
<dbReference type="Pfam" id="PF04397">
    <property type="entry name" value="LytTR"/>
    <property type="match status" value="1"/>
</dbReference>
<organism evidence="4 5">
    <name type="scientific">Sphingomonas alpina</name>
    <dbReference type="NCBI Taxonomy" id="653931"/>
    <lineage>
        <taxon>Bacteria</taxon>
        <taxon>Pseudomonadati</taxon>
        <taxon>Pseudomonadota</taxon>
        <taxon>Alphaproteobacteria</taxon>
        <taxon>Sphingomonadales</taxon>
        <taxon>Sphingomonadaceae</taxon>
        <taxon>Sphingomonas</taxon>
    </lineage>
</organism>
<dbReference type="InterPro" id="IPR001789">
    <property type="entry name" value="Sig_transdc_resp-reg_receiver"/>
</dbReference>
<name>A0A7H0LF54_9SPHN</name>
<gene>
    <name evidence="4" type="ORF">H3Z74_16315</name>
</gene>
<dbReference type="Pfam" id="PF00072">
    <property type="entry name" value="Response_reg"/>
    <property type="match status" value="1"/>
</dbReference>
<evidence type="ECO:0000259" key="2">
    <source>
        <dbReference type="PROSITE" id="PS50110"/>
    </source>
</evidence>
<feature type="modified residue" description="4-aspartylphosphate" evidence="1">
    <location>
        <position position="56"/>
    </location>
</feature>
<dbReference type="Gene3D" id="2.40.50.1020">
    <property type="entry name" value="LytTr DNA-binding domain"/>
    <property type="match status" value="1"/>
</dbReference>
<dbReference type="KEGG" id="spap:H3Z74_16315"/>
<sequence>MTRLRAMLVDDEPLALARLARTLAPLDKVDVVGVTSKASEAMAMIAALRPDILFLDIAMPGLTGFDLVARLPGRDRPAIIFVTAFDSHAVRAFGVDAADYLMKPVVPDRLAQAVDRAIYWLNGRARQSATSDDHPDTPIESLWAHRHRETVRIRVDEIEWIEAQGDYVRLHTNDGRGGLVRMTLSALEVQLDTATFIRVHRSAICRRSAISGLRRKATGALAAFLASGGEAPVGRKFSGGLRTLLKRLDA</sequence>
<dbReference type="AlphaFoldDB" id="A0A7H0LF54"/>
<dbReference type="RefSeq" id="WP_187760635.1">
    <property type="nucleotide sequence ID" value="NZ_CP061038.1"/>
</dbReference>
<proteinExistence type="predicted"/>